<evidence type="ECO:0000256" key="1">
    <source>
        <dbReference type="ARBA" id="ARBA00022723"/>
    </source>
</evidence>
<proteinExistence type="predicted"/>
<dbReference type="PROSITE" id="PS00198">
    <property type="entry name" value="4FE4S_FER_1"/>
    <property type="match status" value="1"/>
</dbReference>
<keyword evidence="1" id="KW-0479">Metal-binding</keyword>
<feature type="domain" description="4Fe-4S ferredoxin-type" evidence="4">
    <location>
        <begin position="198"/>
        <end position="227"/>
    </location>
</feature>
<evidence type="ECO:0000256" key="3">
    <source>
        <dbReference type="ARBA" id="ARBA00023014"/>
    </source>
</evidence>
<dbReference type="EMBL" id="JAUSVL010000001">
    <property type="protein sequence ID" value="MDQ0291254.1"/>
    <property type="molecule type" value="Genomic_DNA"/>
</dbReference>
<dbReference type="PROSITE" id="PS51379">
    <property type="entry name" value="4FE4S_FER_2"/>
    <property type="match status" value="1"/>
</dbReference>
<dbReference type="PANTHER" id="PTHR42827">
    <property type="entry name" value="IRON-SULFUR CLUSTER-BINDING PROTEIN-RELATED"/>
    <property type="match status" value="1"/>
</dbReference>
<comment type="caution">
    <text evidence="5">The sequence shown here is derived from an EMBL/GenBank/DDBJ whole genome shotgun (WGS) entry which is preliminary data.</text>
</comment>
<dbReference type="Proteomes" id="UP001238163">
    <property type="component" value="Unassembled WGS sequence"/>
</dbReference>
<dbReference type="SUPFAM" id="SSF46548">
    <property type="entry name" value="alpha-helical ferredoxin"/>
    <property type="match status" value="1"/>
</dbReference>
<keyword evidence="6" id="KW-1185">Reference proteome</keyword>
<sequence length="326" mass="35638">MLTSTMVKSHALRSGADIVGIASADRFAELPARYNPLSAFPEAKSVVVLGFRLFRGLYRGMKAGTQYASFSMMGYAGNKWVFQPVTLWHFCTIFEDAGYEASPIPDNFPWSNLDGINPDEMGQDFIDVNPSFYGKDSSQFSRPVKDDGRPAPDIYFQMRLAAYCAGMGEIGDSGVFLTPEFGPRQMFAVVLTDAELDPDPLYAGGLCDHCGLCVAKCPGCAISATEKVSVKIAGRELSWNKLDFAKCSVAYHGGGEKSHNPFMVTEKDQVGFNQQPYTAARNYKLSPIVWSGRALGGMEGCHQACMAHLEERGVLKNTFNKAFGDC</sequence>
<dbReference type="AlphaFoldDB" id="A0AAE3VIU3"/>
<name>A0AAE3VIU3_9BACT</name>
<dbReference type="PANTHER" id="PTHR42827:SF1">
    <property type="entry name" value="IRON-SULFUR CLUSTER-BINDING PROTEIN"/>
    <property type="match status" value="1"/>
</dbReference>
<keyword evidence="3" id="KW-0411">Iron-sulfur</keyword>
<protein>
    <submittedName>
        <fullName evidence="5">Ferredoxin</fullName>
    </submittedName>
</protein>
<evidence type="ECO:0000313" key="6">
    <source>
        <dbReference type="Proteomes" id="UP001238163"/>
    </source>
</evidence>
<reference evidence="5" key="1">
    <citation type="submission" date="2023-07" db="EMBL/GenBank/DDBJ databases">
        <title>Genomic Encyclopedia of Type Strains, Phase IV (KMG-IV): sequencing the most valuable type-strain genomes for metagenomic binning, comparative biology and taxonomic classification.</title>
        <authorList>
            <person name="Goeker M."/>
        </authorList>
    </citation>
    <scope>NUCLEOTIDE SEQUENCE</scope>
    <source>
        <strain evidence="5">DSM 24202</strain>
    </source>
</reference>
<dbReference type="InterPro" id="IPR017896">
    <property type="entry name" value="4Fe4S_Fe-S-bd"/>
</dbReference>
<dbReference type="RefSeq" id="WP_307263776.1">
    <property type="nucleotide sequence ID" value="NZ_JAUSVL010000001.1"/>
</dbReference>
<dbReference type="InterPro" id="IPR017900">
    <property type="entry name" value="4Fe4S_Fe_S_CS"/>
</dbReference>
<dbReference type="GO" id="GO:0046872">
    <property type="term" value="F:metal ion binding"/>
    <property type="evidence" value="ECO:0007669"/>
    <property type="project" value="UniProtKB-KW"/>
</dbReference>
<evidence type="ECO:0000256" key="2">
    <source>
        <dbReference type="ARBA" id="ARBA00023004"/>
    </source>
</evidence>
<organism evidence="5 6">
    <name type="scientific">Oligosphaera ethanolica</name>
    <dbReference type="NCBI Taxonomy" id="760260"/>
    <lineage>
        <taxon>Bacteria</taxon>
        <taxon>Pseudomonadati</taxon>
        <taxon>Lentisphaerota</taxon>
        <taxon>Oligosphaeria</taxon>
        <taxon>Oligosphaerales</taxon>
        <taxon>Oligosphaeraceae</taxon>
        <taxon>Oligosphaera</taxon>
    </lineage>
</organism>
<evidence type="ECO:0000259" key="4">
    <source>
        <dbReference type="PROSITE" id="PS51379"/>
    </source>
</evidence>
<gene>
    <name evidence="5" type="ORF">J3R75_003361</name>
</gene>
<dbReference type="GO" id="GO:0051536">
    <property type="term" value="F:iron-sulfur cluster binding"/>
    <property type="evidence" value="ECO:0007669"/>
    <property type="project" value="UniProtKB-KW"/>
</dbReference>
<evidence type="ECO:0000313" key="5">
    <source>
        <dbReference type="EMBL" id="MDQ0291254.1"/>
    </source>
</evidence>
<keyword evidence="2" id="KW-0408">Iron</keyword>
<accession>A0AAE3VIU3</accession>